<dbReference type="AlphaFoldDB" id="A0A917NTG5"/>
<keyword evidence="1" id="KW-0812">Transmembrane</keyword>
<evidence type="ECO:0000313" key="4">
    <source>
        <dbReference type="Proteomes" id="UP000661507"/>
    </source>
</evidence>
<evidence type="ECO:0000259" key="2">
    <source>
        <dbReference type="Pfam" id="PF11127"/>
    </source>
</evidence>
<protein>
    <recommendedName>
        <fullName evidence="2">Inner membrane protein YgaP-like transmembrane domain-containing protein</fullName>
    </recommendedName>
</protein>
<dbReference type="Proteomes" id="UP000661507">
    <property type="component" value="Unassembled WGS sequence"/>
</dbReference>
<reference evidence="3" key="1">
    <citation type="journal article" date="2014" name="Int. J. Syst. Evol. Microbiol.">
        <title>Complete genome sequence of Corynebacterium casei LMG S-19264T (=DSM 44701T), isolated from a smear-ripened cheese.</title>
        <authorList>
            <consortium name="US DOE Joint Genome Institute (JGI-PGF)"/>
            <person name="Walter F."/>
            <person name="Albersmeier A."/>
            <person name="Kalinowski J."/>
            <person name="Ruckert C."/>
        </authorList>
    </citation>
    <scope>NUCLEOTIDE SEQUENCE</scope>
    <source>
        <strain evidence="3">CGMCC 1.3617</strain>
    </source>
</reference>
<proteinExistence type="predicted"/>
<keyword evidence="1" id="KW-1133">Transmembrane helix</keyword>
<keyword evidence="4" id="KW-1185">Reference proteome</keyword>
<feature type="transmembrane region" description="Helical" evidence="1">
    <location>
        <begin position="12"/>
        <end position="33"/>
    </location>
</feature>
<name>A0A917NTG5_9PROT</name>
<comment type="caution">
    <text evidence="3">The sequence shown here is derived from an EMBL/GenBank/DDBJ whole genome shotgun (WGS) entry which is preliminary data.</text>
</comment>
<feature type="domain" description="Inner membrane protein YgaP-like transmembrane" evidence="2">
    <location>
        <begin position="2"/>
        <end position="69"/>
    </location>
</feature>
<dbReference type="RefSeq" id="WP_188969517.1">
    <property type="nucleotide sequence ID" value="NZ_BMKW01000009.1"/>
</dbReference>
<reference evidence="3" key="2">
    <citation type="submission" date="2020-09" db="EMBL/GenBank/DDBJ databases">
        <authorList>
            <person name="Sun Q."/>
            <person name="Zhou Y."/>
        </authorList>
    </citation>
    <scope>NUCLEOTIDE SEQUENCE</scope>
    <source>
        <strain evidence="3">CGMCC 1.3617</strain>
    </source>
</reference>
<dbReference type="Pfam" id="PF11127">
    <property type="entry name" value="YgaP-like_TM"/>
    <property type="match status" value="1"/>
</dbReference>
<feature type="transmembrane region" description="Helical" evidence="1">
    <location>
        <begin position="39"/>
        <end position="62"/>
    </location>
</feature>
<evidence type="ECO:0000256" key="1">
    <source>
        <dbReference type="SAM" id="Phobius"/>
    </source>
</evidence>
<keyword evidence="1" id="KW-0472">Membrane</keyword>
<sequence>MVNVGSFDRILRFILGVVLFVAPFIAPVTFAPLGEWRYAVIAAGAVLLATAAFRICPAYMLFGIRTCSRPGA</sequence>
<gene>
    <name evidence="3" type="ORF">GCM10011320_37840</name>
</gene>
<evidence type="ECO:0000313" key="3">
    <source>
        <dbReference type="EMBL" id="GGJ26881.1"/>
    </source>
</evidence>
<organism evidence="3 4">
    <name type="scientific">Neoroseomonas lacus</name>
    <dbReference type="NCBI Taxonomy" id="287609"/>
    <lineage>
        <taxon>Bacteria</taxon>
        <taxon>Pseudomonadati</taxon>
        <taxon>Pseudomonadota</taxon>
        <taxon>Alphaproteobacteria</taxon>
        <taxon>Acetobacterales</taxon>
        <taxon>Acetobacteraceae</taxon>
        <taxon>Neoroseomonas</taxon>
    </lineage>
</organism>
<dbReference type="EMBL" id="BMKW01000009">
    <property type="protein sequence ID" value="GGJ26881.1"/>
    <property type="molecule type" value="Genomic_DNA"/>
</dbReference>
<accession>A0A917NTG5</accession>
<dbReference type="InterPro" id="IPR021309">
    <property type="entry name" value="YgaP-like_TM"/>
</dbReference>